<evidence type="ECO:0000259" key="4">
    <source>
        <dbReference type="PROSITE" id="PS01124"/>
    </source>
</evidence>
<dbReference type="PROSITE" id="PS01124">
    <property type="entry name" value="HTH_ARAC_FAMILY_2"/>
    <property type="match status" value="1"/>
</dbReference>
<keyword evidence="6" id="KW-1185">Reference proteome</keyword>
<dbReference type="PROSITE" id="PS00041">
    <property type="entry name" value="HTH_ARAC_FAMILY_1"/>
    <property type="match status" value="1"/>
</dbReference>
<keyword evidence="2" id="KW-0238">DNA-binding</keyword>
<dbReference type="InterPro" id="IPR018060">
    <property type="entry name" value="HTH_AraC"/>
</dbReference>
<sequence length="293" mass="33014">MNPIRKQFRSDIAFPFDVAYKNTKSSLSELPDHLHDRFELVYVYSGKGTFFIDHTLYDMSEGDWFLLPGNTIHRALPNAANPVTSTAVFFSSLLIRQSSIGEPFGLLRCYEWARKSKTYKLRLSASDESMAAACLDALQEELTNRQPGYRHSALLQLELVLLRLSRALYTTADHSSEASIGPDWINTALQHIDENPDSDLGLTSLSRLTSVSAAHFSRVFKQWTGMNVTDYVNAKRMIRASELLLSTDQSVAEIASLCGFESLPHFHRLFKKLIGRTPAAYRRGNRMNATDSV</sequence>
<dbReference type="InterPro" id="IPR020449">
    <property type="entry name" value="Tscrpt_reg_AraC-type_HTH"/>
</dbReference>
<dbReference type="Pfam" id="PF02311">
    <property type="entry name" value="AraC_binding"/>
    <property type="match status" value="1"/>
</dbReference>
<dbReference type="CDD" id="cd02208">
    <property type="entry name" value="cupin_RmlC-like"/>
    <property type="match status" value="1"/>
</dbReference>
<dbReference type="Gene3D" id="2.60.120.10">
    <property type="entry name" value="Jelly Rolls"/>
    <property type="match status" value="1"/>
</dbReference>
<dbReference type="PANTHER" id="PTHR43280">
    <property type="entry name" value="ARAC-FAMILY TRANSCRIPTIONAL REGULATOR"/>
    <property type="match status" value="1"/>
</dbReference>
<dbReference type="RefSeq" id="WP_119151046.1">
    <property type="nucleotide sequence ID" value="NZ_JBHSOV010000017.1"/>
</dbReference>
<evidence type="ECO:0000256" key="2">
    <source>
        <dbReference type="ARBA" id="ARBA00023125"/>
    </source>
</evidence>
<accession>A0A398CP05</accession>
<protein>
    <submittedName>
        <fullName evidence="5">AraC family transcriptional regulator</fullName>
    </submittedName>
</protein>
<dbReference type="GO" id="GO:0043565">
    <property type="term" value="F:sequence-specific DNA binding"/>
    <property type="evidence" value="ECO:0007669"/>
    <property type="project" value="InterPro"/>
</dbReference>
<dbReference type="Pfam" id="PF12833">
    <property type="entry name" value="HTH_18"/>
    <property type="match status" value="1"/>
</dbReference>
<dbReference type="InterPro" id="IPR009057">
    <property type="entry name" value="Homeodomain-like_sf"/>
</dbReference>
<comment type="caution">
    <text evidence="5">The sequence shown here is derived from an EMBL/GenBank/DDBJ whole genome shotgun (WGS) entry which is preliminary data.</text>
</comment>
<keyword evidence="1" id="KW-0805">Transcription regulation</keyword>
<organism evidence="5 6">
    <name type="scientific">Cohnella faecalis</name>
    <dbReference type="NCBI Taxonomy" id="2315694"/>
    <lineage>
        <taxon>Bacteria</taxon>
        <taxon>Bacillati</taxon>
        <taxon>Bacillota</taxon>
        <taxon>Bacilli</taxon>
        <taxon>Bacillales</taxon>
        <taxon>Paenibacillaceae</taxon>
        <taxon>Cohnella</taxon>
    </lineage>
</organism>
<dbReference type="PANTHER" id="PTHR43280:SF28">
    <property type="entry name" value="HTH-TYPE TRANSCRIPTIONAL ACTIVATOR RHAS"/>
    <property type="match status" value="1"/>
</dbReference>
<dbReference type="OrthoDB" id="8737373at2"/>
<evidence type="ECO:0000313" key="5">
    <source>
        <dbReference type="EMBL" id="RIE03019.1"/>
    </source>
</evidence>
<gene>
    <name evidence="5" type="ORF">D3H35_20705</name>
</gene>
<feature type="domain" description="HTH araC/xylS-type" evidence="4">
    <location>
        <begin position="186"/>
        <end position="284"/>
    </location>
</feature>
<dbReference type="GO" id="GO:0003700">
    <property type="term" value="F:DNA-binding transcription factor activity"/>
    <property type="evidence" value="ECO:0007669"/>
    <property type="project" value="InterPro"/>
</dbReference>
<dbReference type="SUPFAM" id="SSF51215">
    <property type="entry name" value="Regulatory protein AraC"/>
    <property type="match status" value="1"/>
</dbReference>
<evidence type="ECO:0000313" key="6">
    <source>
        <dbReference type="Proteomes" id="UP000266340"/>
    </source>
</evidence>
<dbReference type="EMBL" id="QXJM01000039">
    <property type="protein sequence ID" value="RIE03019.1"/>
    <property type="molecule type" value="Genomic_DNA"/>
</dbReference>
<name>A0A398CP05_9BACL</name>
<dbReference type="InterPro" id="IPR018062">
    <property type="entry name" value="HTH_AraC-typ_CS"/>
</dbReference>
<dbReference type="PRINTS" id="PR00032">
    <property type="entry name" value="HTHARAC"/>
</dbReference>
<dbReference type="AlphaFoldDB" id="A0A398CP05"/>
<dbReference type="Gene3D" id="1.10.10.60">
    <property type="entry name" value="Homeodomain-like"/>
    <property type="match status" value="2"/>
</dbReference>
<dbReference type="InterPro" id="IPR037923">
    <property type="entry name" value="HTH-like"/>
</dbReference>
<reference evidence="5 6" key="1">
    <citation type="submission" date="2018-09" db="EMBL/GenBank/DDBJ databases">
        <title>Cohnella cavernae sp. nov., isolated from a karst cave.</title>
        <authorList>
            <person name="Zhu H."/>
        </authorList>
    </citation>
    <scope>NUCLEOTIDE SEQUENCE [LARGE SCALE GENOMIC DNA]</scope>
    <source>
        <strain evidence="5 6">K2E09-144</strain>
    </source>
</reference>
<evidence type="ECO:0000256" key="3">
    <source>
        <dbReference type="ARBA" id="ARBA00023163"/>
    </source>
</evidence>
<keyword evidence="3" id="KW-0804">Transcription</keyword>
<dbReference type="Proteomes" id="UP000266340">
    <property type="component" value="Unassembled WGS sequence"/>
</dbReference>
<proteinExistence type="predicted"/>
<dbReference type="SMART" id="SM00342">
    <property type="entry name" value="HTH_ARAC"/>
    <property type="match status" value="1"/>
</dbReference>
<dbReference type="SUPFAM" id="SSF46689">
    <property type="entry name" value="Homeodomain-like"/>
    <property type="match status" value="2"/>
</dbReference>
<dbReference type="InterPro" id="IPR003313">
    <property type="entry name" value="AraC-bd"/>
</dbReference>
<evidence type="ECO:0000256" key="1">
    <source>
        <dbReference type="ARBA" id="ARBA00023015"/>
    </source>
</evidence>
<dbReference type="InterPro" id="IPR014710">
    <property type="entry name" value="RmlC-like_jellyroll"/>
</dbReference>